<sequence>MDYVGPENCGNSPKNLLLADWERALAYAEWDDVAAVLDDEMVLEVAVAGGFETLSGRDAVVERLRSVRGDLTRAVVDSAISHGKEGAAWGSWTISGAEVPFAHAFRFTSAAGKRLASIRVVTTA</sequence>
<dbReference type="SUPFAM" id="SSF54427">
    <property type="entry name" value="NTF2-like"/>
    <property type="match status" value="1"/>
</dbReference>
<protein>
    <recommendedName>
        <fullName evidence="1">SnoaL-like domain-containing protein</fullName>
    </recommendedName>
</protein>
<dbReference type="Proteomes" id="UP000633205">
    <property type="component" value="Unassembled WGS sequence"/>
</dbReference>
<accession>A0A916XZY9</accession>
<dbReference type="InterPro" id="IPR032710">
    <property type="entry name" value="NTF2-like_dom_sf"/>
</dbReference>
<dbReference type="AlphaFoldDB" id="A0A916XZY9"/>
<organism evidence="2 3">
    <name type="scientific">Microbacterium faecale</name>
    <dbReference type="NCBI Taxonomy" id="1804630"/>
    <lineage>
        <taxon>Bacteria</taxon>
        <taxon>Bacillati</taxon>
        <taxon>Actinomycetota</taxon>
        <taxon>Actinomycetes</taxon>
        <taxon>Micrococcales</taxon>
        <taxon>Microbacteriaceae</taxon>
        <taxon>Microbacterium</taxon>
    </lineage>
</organism>
<dbReference type="EMBL" id="BMHO01000001">
    <property type="protein sequence ID" value="GGD24881.1"/>
    <property type="molecule type" value="Genomic_DNA"/>
</dbReference>
<keyword evidence="3" id="KW-1185">Reference proteome</keyword>
<dbReference type="Gene3D" id="3.10.450.50">
    <property type="match status" value="1"/>
</dbReference>
<evidence type="ECO:0000313" key="2">
    <source>
        <dbReference type="EMBL" id="GGD24881.1"/>
    </source>
</evidence>
<proteinExistence type="predicted"/>
<dbReference type="Pfam" id="PF12680">
    <property type="entry name" value="SnoaL_2"/>
    <property type="match status" value="1"/>
</dbReference>
<evidence type="ECO:0000259" key="1">
    <source>
        <dbReference type="Pfam" id="PF12680"/>
    </source>
</evidence>
<gene>
    <name evidence="2" type="ORF">GCM10010915_01000</name>
</gene>
<feature type="domain" description="SnoaL-like" evidence="1">
    <location>
        <begin position="21"/>
        <end position="113"/>
    </location>
</feature>
<comment type="caution">
    <text evidence="2">The sequence shown here is derived from an EMBL/GenBank/DDBJ whole genome shotgun (WGS) entry which is preliminary data.</text>
</comment>
<evidence type="ECO:0000313" key="3">
    <source>
        <dbReference type="Proteomes" id="UP000633205"/>
    </source>
</evidence>
<reference evidence="2" key="1">
    <citation type="journal article" date="2014" name="Int. J. Syst. Evol. Microbiol.">
        <title>Complete genome sequence of Corynebacterium casei LMG S-19264T (=DSM 44701T), isolated from a smear-ripened cheese.</title>
        <authorList>
            <consortium name="US DOE Joint Genome Institute (JGI-PGF)"/>
            <person name="Walter F."/>
            <person name="Albersmeier A."/>
            <person name="Kalinowski J."/>
            <person name="Ruckert C."/>
        </authorList>
    </citation>
    <scope>NUCLEOTIDE SEQUENCE</scope>
    <source>
        <strain evidence="2">CGMCC 1.15152</strain>
    </source>
</reference>
<reference evidence="2" key="2">
    <citation type="submission" date="2020-09" db="EMBL/GenBank/DDBJ databases">
        <authorList>
            <person name="Sun Q."/>
            <person name="Zhou Y."/>
        </authorList>
    </citation>
    <scope>NUCLEOTIDE SEQUENCE</scope>
    <source>
        <strain evidence="2">CGMCC 1.15152</strain>
    </source>
</reference>
<name>A0A916XZY9_9MICO</name>
<dbReference type="InterPro" id="IPR037401">
    <property type="entry name" value="SnoaL-like"/>
</dbReference>
<dbReference type="RefSeq" id="WP_188710374.1">
    <property type="nucleotide sequence ID" value="NZ_BMHO01000001.1"/>
</dbReference>